<organism evidence="1 2">
    <name type="scientific">Peribacillus huizhouensis</name>
    <dbReference type="NCBI Taxonomy" id="1501239"/>
    <lineage>
        <taxon>Bacteria</taxon>
        <taxon>Bacillati</taxon>
        <taxon>Bacillota</taxon>
        <taxon>Bacilli</taxon>
        <taxon>Bacillales</taxon>
        <taxon>Bacillaceae</taxon>
        <taxon>Peribacillus</taxon>
    </lineage>
</organism>
<evidence type="ECO:0000313" key="2">
    <source>
        <dbReference type="Proteomes" id="UP000626697"/>
    </source>
</evidence>
<dbReference type="EMBL" id="JACJHX010000032">
    <property type="protein sequence ID" value="MBA9029327.1"/>
    <property type="molecule type" value="Genomic_DNA"/>
</dbReference>
<dbReference type="Proteomes" id="UP000626697">
    <property type="component" value="Unassembled WGS sequence"/>
</dbReference>
<evidence type="ECO:0000313" key="1">
    <source>
        <dbReference type="EMBL" id="MBA9029327.1"/>
    </source>
</evidence>
<keyword evidence="2" id="KW-1185">Reference proteome</keyword>
<dbReference type="RefSeq" id="WP_182504090.1">
    <property type="nucleotide sequence ID" value="NZ_JACJHX010000032.1"/>
</dbReference>
<gene>
    <name evidence="1" type="ORF">HNP81_004700</name>
</gene>
<reference evidence="1 2" key="1">
    <citation type="submission" date="2020-08" db="EMBL/GenBank/DDBJ databases">
        <title>Genomic Encyclopedia of Type Strains, Phase IV (KMG-IV): sequencing the most valuable type-strain genomes for metagenomic binning, comparative biology and taxonomic classification.</title>
        <authorList>
            <person name="Goeker M."/>
        </authorList>
    </citation>
    <scope>NUCLEOTIDE SEQUENCE [LARGE SCALE GENOMIC DNA]</scope>
    <source>
        <strain evidence="1 2">DSM 105481</strain>
    </source>
</reference>
<sequence length="105" mass="12303">MKIILFLEASNSAEVNKHLDSFKKFAANYKVLMLVSKIDKYWNIDDMYKVFLDIDKAFEFNVKPLLNNIASKWMVLPDEFLASKTMNGCEIYVPNLYRITLEINN</sequence>
<name>A0ABR6CWC8_9BACI</name>
<proteinExistence type="predicted"/>
<protein>
    <submittedName>
        <fullName evidence="1">Uncharacterized protein</fullName>
    </submittedName>
</protein>
<comment type="caution">
    <text evidence="1">The sequence shown here is derived from an EMBL/GenBank/DDBJ whole genome shotgun (WGS) entry which is preliminary data.</text>
</comment>
<accession>A0ABR6CWC8</accession>